<feature type="domain" description="AAR2 N-terminal" evidence="4">
    <location>
        <begin position="4"/>
        <end position="156"/>
    </location>
</feature>
<dbReference type="EMBL" id="VXIT01000005">
    <property type="protein sequence ID" value="KAA6412473.1"/>
    <property type="molecule type" value="Genomic_DNA"/>
</dbReference>
<comment type="similarity">
    <text evidence="1">Belongs to the AAR2 family.</text>
</comment>
<reference evidence="5 6" key="1">
    <citation type="submission" date="2019-09" db="EMBL/GenBank/DDBJ databases">
        <title>The hologenome of the rock-dwelling lichen Lasallia pustulata.</title>
        <authorList>
            <person name="Greshake Tzovaras B."/>
            <person name="Segers F."/>
            <person name="Bicker A."/>
            <person name="Dal Grande F."/>
            <person name="Otte J."/>
            <person name="Hankeln T."/>
            <person name="Schmitt I."/>
            <person name="Ebersberger I."/>
        </authorList>
    </citation>
    <scope>NUCLEOTIDE SEQUENCE [LARGE SCALE GENOMIC DNA]</scope>
    <source>
        <strain evidence="5">A1-1</strain>
    </source>
</reference>
<dbReference type="PANTHER" id="PTHR12689:SF4">
    <property type="entry name" value="PROTEIN AAR2 HOMOLOG"/>
    <property type="match status" value="1"/>
</dbReference>
<evidence type="ECO:0000259" key="4">
    <source>
        <dbReference type="Pfam" id="PF20981"/>
    </source>
</evidence>
<comment type="caution">
    <text evidence="5">The sequence shown here is derived from an EMBL/GenBank/DDBJ whole genome shotgun (WGS) entry which is preliminary data.</text>
</comment>
<proteinExistence type="inferred from homology"/>
<dbReference type="CDD" id="cd13778">
    <property type="entry name" value="Aar2_C"/>
    <property type="match status" value="1"/>
</dbReference>
<dbReference type="AlphaFoldDB" id="A0A5M8PUW0"/>
<dbReference type="InterPro" id="IPR038514">
    <property type="entry name" value="AAR2_C_sf"/>
</dbReference>
<dbReference type="Gene3D" id="1.25.40.550">
    <property type="entry name" value="Aar2, C-terminal domain-like"/>
    <property type="match status" value="1"/>
</dbReference>
<evidence type="ECO:0000259" key="3">
    <source>
        <dbReference type="Pfam" id="PF05282"/>
    </source>
</evidence>
<evidence type="ECO:0000256" key="1">
    <source>
        <dbReference type="ARBA" id="ARBA00006281"/>
    </source>
</evidence>
<evidence type="ECO:0000313" key="6">
    <source>
        <dbReference type="Proteomes" id="UP000324767"/>
    </source>
</evidence>
<gene>
    <name evidence="5" type="ORF">FRX48_03464</name>
</gene>
<feature type="domain" description="AAR2 C-terminal" evidence="3">
    <location>
        <begin position="227"/>
        <end position="325"/>
    </location>
</feature>
<evidence type="ECO:0008006" key="7">
    <source>
        <dbReference type="Google" id="ProtNLM"/>
    </source>
</evidence>
<dbReference type="InterPro" id="IPR038516">
    <property type="entry name" value="AAR2_N_sf"/>
</dbReference>
<dbReference type="PANTHER" id="PTHR12689">
    <property type="entry name" value="A1 CISTRON SPLICING FACTOR AAR2-RELATED"/>
    <property type="match status" value="1"/>
</dbReference>
<accession>A0A5M8PUW0</accession>
<dbReference type="OrthoDB" id="201752at2759"/>
<dbReference type="CDD" id="cd13777">
    <property type="entry name" value="Aar2_N"/>
    <property type="match status" value="1"/>
</dbReference>
<name>A0A5M8PUW0_9LECA</name>
<dbReference type="InterPro" id="IPR033648">
    <property type="entry name" value="AAR2_C"/>
</dbReference>
<dbReference type="Gene3D" id="2.60.34.20">
    <property type="match status" value="1"/>
</dbReference>
<dbReference type="GO" id="GO:0000244">
    <property type="term" value="P:spliceosomal tri-snRNP complex assembly"/>
    <property type="evidence" value="ECO:0007669"/>
    <property type="project" value="TreeGrafter"/>
</dbReference>
<dbReference type="Pfam" id="PF20981">
    <property type="entry name" value="AAR2_1st"/>
    <property type="match status" value="1"/>
</dbReference>
<protein>
    <recommendedName>
        <fullName evidence="7">A1 cistron-splicing factor, AAR2</fullName>
    </recommendedName>
</protein>
<organism evidence="5 6">
    <name type="scientific">Lasallia pustulata</name>
    <dbReference type="NCBI Taxonomy" id="136370"/>
    <lineage>
        <taxon>Eukaryota</taxon>
        <taxon>Fungi</taxon>
        <taxon>Dikarya</taxon>
        <taxon>Ascomycota</taxon>
        <taxon>Pezizomycotina</taxon>
        <taxon>Lecanoromycetes</taxon>
        <taxon>OSLEUM clade</taxon>
        <taxon>Umbilicariomycetidae</taxon>
        <taxon>Umbilicariales</taxon>
        <taxon>Umbilicariaceae</taxon>
        <taxon>Lasallia</taxon>
    </lineage>
</organism>
<dbReference type="Proteomes" id="UP000324767">
    <property type="component" value="Unassembled WGS sequence"/>
</dbReference>
<evidence type="ECO:0000256" key="2">
    <source>
        <dbReference type="SAM" id="MobiDB-lite"/>
    </source>
</evidence>
<feature type="region of interest" description="Disordered" evidence="2">
    <location>
        <begin position="113"/>
        <end position="132"/>
    </location>
</feature>
<dbReference type="Pfam" id="PF05282">
    <property type="entry name" value="AAR2"/>
    <property type="match status" value="1"/>
</dbReference>
<dbReference type="InterPro" id="IPR033647">
    <property type="entry name" value="Aar2_N"/>
</dbReference>
<evidence type="ECO:0000313" key="5">
    <source>
        <dbReference type="EMBL" id="KAA6412473.1"/>
    </source>
</evidence>
<sequence length="367" mass="40892">MTTPAILLLDLPPTTLCGIDLLSFTTSPRFRGIKDLPPGFHFVFTGATPSLSIRHGFWFHIPAHSHPAPLLVRKWDARREELVPETDDAALLRWRANLGALWKEGLAPYRQSAAPAAGGQGAGDGHGGERELGEEVRDWGGLTSHVTPALLSRITGGSDDAHWTLTSASCAKQDRDEIPGLSGEESVLVEEKELGFLKVDLTRTWREGAVGRERTEGAMDRSWALEEVWKRILGLVFTCKRAVVEKEGWFAGVVALLRTQLKRCEDVEGGLFEFSDEGGTLLKRLLKAFKRTLDEVFENADDGMKVKEEVEELEAFVKAEYGWNLSDSYVRRGMLELEDGERVEMEMNELEGEDERGEYAPVIVELD</sequence>
<dbReference type="InterPro" id="IPR007946">
    <property type="entry name" value="AAR2"/>
</dbReference>